<evidence type="ECO:0000313" key="4">
    <source>
        <dbReference type="Proteomes" id="UP000663824"/>
    </source>
</evidence>
<protein>
    <submittedName>
        <fullName evidence="3">Uncharacterized protein</fullName>
    </submittedName>
</protein>
<keyword evidence="2" id="KW-1133">Transmembrane helix</keyword>
<feature type="transmembrane region" description="Helical" evidence="2">
    <location>
        <begin position="303"/>
        <end position="322"/>
    </location>
</feature>
<name>A0A816L085_9BILA</name>
<dbReference type="Proteomes" id="UP000663824">
    <property type="component" value="Unassembled WGS sequence"/>
</dbReference>
<accession>A0A816L085</accession>
<evidence type="ECO:0000313" key="3">
    <source>
        <dbReference type="EMBL" id="CAF1922556.1"/>
    </source>
</evidence>
<feature type="transmembrane region" description="Helical" evidence="2">
    <location>
        <begin position="115"/>
        <end position="136"/>
    </location>
</feature>
<reference evidence="3" key="1">
    <citation type="submission" date="2021-02" db="EMBL/GenBank/DDBJ databases">
        <authorList>
            <person name="Nowell W R."/>
        </authorList>
    </citation>
    <scope>NUCLEOTIDE SEQUENCE</scope>
</reference>
<dbReference type="AlphaFoldDB" id="A0A816L085"/>
<organism evidence="3 4">
    <name type="scientific">Rotaria magnacalcarata</name>
    <dbReference type="NCBI Taxonomy" id="392030"/>
    <lineage>
        <taxon>Eukaryota</taxon>
        <taxon>Metazoa</taxon>
        <taxon>Spiralia</taxon>
        <taxon>Gnathifera</taxon>
        <taxon>Rotifera</taxon>
        <taxon>Eurotatoria</taxon>
        <taxon>Bdelloidea</taxon>
        <taxon>Philodinida</taxon>
        <taxon>Philodinidae</taxon>
        <taxon>Rotaria</taxon>
    </lineage>
</organism>
<feature type="transmembrane region" description="Helical" evidence="2">
    <location>
        <begin position="203"/>
        <end position="228"/>
    </location>
</feature>
<comment type="caution">
    <text evidence="3">The sequence shown here is derived from an EMBL/GenBank/DDBJ whole genome shotgun (WGS) entry which is preliminary data.</text>
</comment>
<sequence length="399" mass="45675">MPLSTSQMHLYNMYRKTAWISYIVLVVFICLVILLLGKYWGKLFFWIIGELFEIKAINIDENEEHTENIEAVAQANANESVESPNKTPRAKVLINFYGKTIAFENKIFSSVKFSLTLLSIWFLNSILYIFIIRFIVPESTKLRNGLCPPYDATDCFEFTLGQGQPNHYIPCSAEEKTNTSSNSTIVCYWWIWKNYDAIDYIERIGVCFSVLYVLKYYLKLILVVNLFANERHKGIAAGIFVKLASIVGLHPSIMRHQQDSSIFKHPYLRFAIAMFNISICILVIVLLIIGGHEIIDISITSRLLLFDLIMLPSIGAAIANAVNWNDWVALLKGPRNISPTTISISDNNRTEELQFETDVALTRKTRRKRSRQVTPGSEQNGTRSPRHAKIPLEQLEQRL</sequence>
<proteinExistence type="predicted"/>
<keyword evidence="2" id="KW-0472">Membrane</keyword>
<feature type="region of interest" description="Disordered" evidence="1">
    <location>
        <begin position="363"/>
        <end position="399"/>
    </location>
</feature>
<evidence type="ECO:0000256" key="1">
    <source>
        <dbReference type="SAM" id="MobiDB-lite"/>
    </source>
</evidence>
<evidence type="ECO:0000256" key="2">
    <source>
        <dbReference type="SAM" id="Phobius"/>
    </source>
</evidence>
<feature type="transmembrane region" description="Helical" evidence="2">
    <location>
        <begin position="266"/>
        <end position="291"/>
    </location>
</feature>
<dbReference type="EMBL" id="CAJNRE010000154">
    <property type="protein sequence ID" value="CAF1922556.1"/>
    <property type="molecule type" value="Genomic_DNA"/>
</dbReference>
<keyword evidence="2" id="KW-0812">Transmembrane</keyword>
<feature type="compositionally biased region" description="Polar residues" evidence="1">
    <location>
        <begin position="372"/>
        <end position="383"/>
    </location>
</feature>
<feature type="transmembrane region" description="Helical" evidence="2">
    <location>
        <begin position="235"/>
        <end position="254"/>
    </location>
</feature>
<feature type="transmembrane region" description="Helical" evidence="2">
    <location>
        <begin position="20"/>
        <end position="37"/>
    </location>
</feature>
<gene>
    <name evidence="3" type="ORF">MBJ925_LOCUS2387</name>
</gene>